<comment type="function">
    <text evidence="5">Cell division protein that is involved in the assembly of the Z ring. May serve as a membrane anchor for the Z ring.</text>
</comment>
<keyword evidence="1" id="KW-1003">Cell membrane</keyword>
<comment type="caution">
    <text evidence="7">The sequence shown here is derived from an EMBL/GenBank/DDBJ whole genome shotgun (WGS) entry which is preliminary data.</text>
</comment>
<protein>
    <recommendedName>
        <fullName evidence="5">Cell division protein FtsA</fullName>
    </recommendedName>
</protein>
<dbReference type="Pfam" id="PF14450">
    <property type="entry name" value="FtsA"/>
    <property type="match status" value="1"/>
</dbReference>
<keyword evidence="2 5" id="KW-0132">Cell division</keyword>
<dbReference type="InterPro" id="IPR003494">
    <property type="entry name" value="SHS2_FtsA"/>
</dbReference>
<dbReference type="InterPro" id="IPR043129">
    <property type="entry name" value="ATPase_NBD"/>
</dbReference>
<evidence type="ECO:0000256" key="2">
    <source>
        <dbReference type="ARBA" id="ARBA00022618"/>
    </source>
</evidence>
<organism evidence="7 8">
    <name type="scientific">Faecalibacillus faecis</name>
    <dbReference type="NCBI Taxonomy" id="1982628"/>
    <lineage>
        <taxon>Bacteria</taxon>
        <taxon>Bacillati</taxon>
        <taxon>Bacillota</taxon>
        <taxon>Erysipelotrichia</taxon>
        <taxon>Erysipelotrichales</taxon>
        <taxon>Coprobacillaceae</taxon>
        <taxon>Faecalibacillus</taxon>
    </lineage>
</organism>
<dbReference type="PANTHER" id="PTHR32432">
    <property type="entry name" value="CELL DIVISION PROTEIN FTSA-RELATED"/>
    <property type="match status" value="1"/>
</dbReference>
<sequence>MNEVYAVLDIGSATIELLVGEIMNSNLHVLFSKKVPSHGVKKGIIEDEHLLVNDIKAVVQEANEFLDGEIKAIGLTIPTIRSKLYQSNSTVSLNHEAKITKDDIVRGLKLSTKFKRSSEEEVVCVIPVKFNGDFGISNQPPIGESSRNLIVDTLVITSQKCILYPYIMAVEKAGLEVMDICINAFACAKEAFDAVYLQEGAVLIDMGYKTSTISFYKDGYLKYLTVCSVGGYNLTRAIAQNLQISMNQAEAYKIKYGSLDYTIGQEDIIHSTELPDGRKDYTQKDFAHILEEATVDALNVIKEKLQIIDDGSHYETLIVGGGGELEMLDKVAGNVLEGPVRVYRPDIIGIRDMAFVSAVGMIFYMSDRAKYLGAYETSVILPDISNTMAVKFKGLTKTKDTKEKTGRFSRLLDTFFGEEE</sequence>
<reference evidence="8" key="1">
    <citation type="submission" date="2018-03" db="EMBL/GenBank/DDBJ databases">
        <title>Lachnoclostridium SNUG30370 gen.nov., sp.nov., isolated from human faeces.</title>
        <authorList>
            <person name="Seo B."/>
            <person name="Jeon K."/>
            <person name="Ko G."/>
        </authorList>
    </citation>
    <scope>NUCLEOTIDE SEQUENCE [LARGE SCALE GENOMIC DNA]</scope>
    <source>
        <strain evidence="8">SNUG30370</strain>
    </source>
</reference>
<dbReference type="Proteomes" id="UP000241201">
    <property type="component" value="Unassembled WGS sequence"/>
</dbReference>
<dbReference type="InterPro" id="IPR020823">
    <property type="entry name" value="Cell_div_FtsA"/>
</dbReference>
<dbReference type="GO" id="GO:0009898">
    <property type="term" value="C:cytoplasmic side of plasma membrane"/>
    <property type="evidence" value="ECO:0007669"/>
    <property type="project" value="TreeGrafter"/>
</dbReference>
<proteinExistence type="inferred from homology"/>
<dbReference type="SUPFAM" id="SSF53067">
    <property type="entry name" value="Actin-like ATPase domain"/>
    <property type="match status" value="2"/>
</dbReference>
<evidence type="ECO:0000256" key="3">
    <source>
        <dbReference type="ARBA" id="ARBA00023136"/>
    </source>
</evidence>
<evidence type="ECO:0000259" key="6">
    <source>
        <dbReference type="SMART" id="SM00842"/>
    </source>
</evidence>
<keyword evidence="3" id="KW-0472">Membrane</keyword>
<dbReference type="PIRSF" id="PIRSF003101">
    <property type="entry name" value="FtsA"/>
    <property type="match status" value="1"/>
</dbReference>
<dbReference type="Gene3D" id="3.30.420.40">
    <property type="match status" value="2"/>
</dbReference>
<comment type="subunit">
    <text evidence="5">Interacts with FtsZ.</text>
</comment>
<comment type="similarity">
    <text evidence="5">Belongs to the FtsA/MreB family.</text>
</comment>
<evidence type="ECO:0000256" key="1">
    <source>
        <dbReference type="ARBA" id="ARBA00022475"/>
    </source>
</evidence>
<evidence type="ECO:0000256" key="4">
    <source>
        <dbReference type="ARBA" id="ARBA00023306"/>
    </source>
</evidence>
<dbReference type="GO" id="GO:0032153">
    <property type="term" value="C:cell division site"/>
    <property type="evidence" value="ECO:0007669"/>
    <property type="project" value="TreeGrafter"/>
</dbReference>
<gene>
    <name evidence="7" type="ORF">C7U55_07135</name>
</gene>
<evidence type="ECO:0000256" key="5">
    <source>
        <dbReference type="PIRNR" id="PIRNR003101"/>
    </source>
</evidence>
<feature type="domain" description="SHS2" evidence="6">
    <location>
        <begin position="5"/>
        <end position="191"/>
    </location>
</feature>
<dbReference type="SMART" id="SM00842">
    <property type="entry name" value="FtsA"/>
    <property type="match status" value="1"/>
</dbReference>
<dbReference type="AlphaFoldDB" id="A0A2T3FYM2"/>
<dbReference type="GeneID" id="77470859"/>
<dbReference type="RefSeq" id="WP_106987981.1">
    <property type="nucleotide sequence ID" value="NZ_DBGCOW010000013.1"/>
</dbReference>
<dbReference type="EMBL" id="PYLP01000007">
    <property type="protein sequence ID" value="PST40378.1"/>
    <property type="molecule type" value="Genomic_DNA"/>
</dbReference>
<dbReference type="GO" id="GO:0051301">
    <property type="term" value="P:cell division"/>
    <property type="evidence" value="ECO:0007669"/>
    <property type="project" value="UniProtKB-KW"/>
</dbReference>
<accession>A0A2T3FYM2</accession>
<keyword evidence="4 5" id="KW-0131">Cell cycle</keyword>
<name>A0A2T3FYM2_9FIRM</name>
<dbReference type="InterPro" id="IPR050696">
    <property type="entry name" value="FtsA/MreB"/>
</dbReference>
<evidence type="ECO:0000313" key="7">
    <source>
        <dbReference type="EMBL" id="PST40378.1"/>
    </source>
</evidence>
<dbReference type="PANTHER" id="PTHR32432:SF4">
    <property type="entry name" value="CELL DIVISION PROTEIN FTSA"/>
    <property type="match status" value="1"/>
</dbReference>
<evidence type="ECO:0000313" key="8">
    <source>
        <dbReference type="Proteomes" id="UP000241201"/>
    </source>
</evidence>
<keyword evidence="8" id="KW-1185">Reference proteome</keyword>